<evidence type="ECO:0000313" key="2">
    <source>
        <dbReference type="EnsemblMetazoa" id="XP_003387702.2"/>
    </source>
</evidence>
<protein>
    <submittedName>
        <fullName evidence="2">Uncharacterized protein</fullName>
    </submittedName>
</protein>
<feature type="region of interest" description="Disordered" evidence="1">
    <location>
        <begin position="180"/>
        <end position="207"/>
    </location>
</feature>
<dbReference type="GO" id="GO:0005886">
    <property type="term" value="C:plasma membrane"/>
    <property type="evidence" value="ECO:0007669"/>
    <property type="project" value="TreeGrafter"/>
</dbReference>
<organism evidence="2 3">
    <name type="scientific">Amphimedon queenslandica</name>
    <name type="common">Sponge</name>
    <dbReference type="NCBI Taxonomy" id="400682"/>
    <lineage>
        <taxon>Eukaryota</taxon>
        <taxon>Metazoa</taxon>
        <taxon>Porifera</taxon>
        <taxon>Demospongiae</taxon>
        <taxon>Heteroscleromorpha</taxon>
        <taxon>Haplosclerida</taxon>
        <taxon>Niphatidae</taxon>
        <taxon>Amphimedon</taxon>
    </lineage>
</organism>
<feature type="compositionally biased region" description="Acidic residues" evidence="1">
    <location>
        <begin position="119"/>
        <end position="134"/>
    </location>
</feature>
<feature type="region of interest" description="Disordered" evidence="1">
    <location>
        <begin position="45"/>
        <end position="75"/>
    </location>
</feature>
<reference evidence="2" key="2">
    <citation type="submission" date="2024-06" db="UniProtKB">
        <authorList>
            <consortium name="EnsemblMetazoa"/>
        </authorList>
    </citation>
    <scope>IDENTIFICATION</scope>
</reference>
<dbReference type="AlphaFoldDB" id="A0AAN0IG48"/>
<reference evidence="3" key="1">
    <citation type="journal article" date="2010" name="Nature">
        <title>The Amphimedon queenslandica genome and the evolution of animal complexity.</title>
        <authorList>
            <person name="Srivastava M."/>
            <person name="Simakov O."/>
            <person name="Chapman J."/>
            <person name="Fahey B."/>
            <person name="Gauthier M.E."/>
            <person name="Mitros T."/>
            <person name="Richards G.S."/>
            <person name="Conaco C."/>
            <person name="Dacre M."/>
            <person name="Hellsten U."/>
            <person name="Larroux C."/>
            <person name="Putnam N.H."/>
            <person name="Stanke M."/>
            <person name="Adamska M."/>
            <person name="Darling A."/>
            <person name="Degnan S.M."/>
            <person name="Oakley T.H."/>
            <person name="Plachetzki D.C."/>
            <person name="Zhai Y."/>
            <person name="Adamski M."/>
            <person name="Calcino A."/>
            <person name="Cummins S.F."/>
            <person name="Goodstein D.M."/>
            <person name="Harris C."/>
            <person name="Jackson D.J."/>
            <person name="Leys S.P."/>
            <person name="Shu S."/>
            <person name="Woodcroft B.J."/>
            <person name="Vervoort M."/>
            <person name="Kosik K.S."/>
            <person name="Manning G."/>
            <person name="Degnan B.M."/>
            <person name="Rokhsar D.S."/>
        </authorList>
    </citation>
    <scope>NUCLEOTIDE SEQUENCE [LARGE SCALE GENOMIC DNA]</scope>
</reference>
<dbReference type="KEGG" id="aqu:100631620"/>
<dbReference type="GO" id="GO:0005634">
    <property type="term" value="C:nucleus"/>
    <property type="evidence" value="ECO:0007669"/>
    <property type="project" value="TreeGrafter"/>
</dbReference>
<evidence type="ECO:0000256" key="1">
    <source>
        <dbReference type="SAM" id="MobiDB-lite"/>
    </source>
</evidence>
<dbReference type="EnsemblMetazoa" id="XM_003387654.3">
    <property type="protein sequence ID" value="XP_003387702.2"/>
    <property type="gene ID" value="LOC100631620"/>
</dbReference>
<evidence type="ECO:0000313" key="3">
    <source>
        <dbReference type="Proteomes" id="UP000007879"/>
    </source>
</evidence>
<sequence length="207" mass="23608">MADIENGGGEKPEKESIIINSFTKSFKKILERDFDEEFTKDSVDKLKKTKKKKKKDANKKETTPATPKKQKEKKTVIREGDNSLVTFPAPSSFSVYSQIRHFVLQQDLCDMYNGRYAEDDGSDEEEEEEEEEAEEGKKKALPEVVNIGLVGVFSILEEIWQSNPELCHRVLTEFLNIMQGQSPGGLKNEPTETTSNEKREREREGGE</sequence>
<proteinExistence type="predicted"/>
<feature type="compositionally biased region" description="Basic and acidic residues" evidence="1">
    <location>
        <begin position="195"/>
        <end position="207"/>
    </location>
</feature>
<accession>A0AAN0IG48</accession>
<dbReference type="PANTHER" id="PTHR45943">
    <property type="entry name" value="E3 UBIQUITIN-PROTEIN LIGASE MYCBP2"/>
    <property type="match status" value="1"/>
</dbReference>
<dbReference type="Proteomes" id="UP000007879">
    <property type="component" value="Unassembled WGS sequence"/>
</dbReference>
<feature type="region of interest" description="Disordered" evidence="1">
    <location>
        <begin position="114"/>
        <end position="139"/>
    </location>
</feature>
<dbReference type="GeneID" id="100631620"/>
<name>A0AAN0IG48_AMPQE</name>
<dbReference type="RefSeq" id="XP_003387702.2">
    <property type="nucleotide sequence ID" value="XM_003387654.3"/>
</dbReference>
<feature type="compositionally biased region" description="Basic residues" evidence="1">
    <location>
        <begin position="47"/>
        <end position="57"/>
    </location>
</feature>
<dbReference type="PANTHER" id="PTHR45943:SF1">
    <property type="entry name" value="E3 UBIQUITIN-PROTEIN LIGASE MYCBP2"/>
    <property type="match status" value="1"/>
</dbReference>
<dbReference type="GO" id="GO:0061630">
    <property type="term" value="F:ubiquitin protein ligase activity"/>
    <property type="evidence" value="ECO:0007669"/>
    <property type="project" value="TreeGrafter"/>
</dbReference>
<keyword evidence="3" id="KW-1185">Reference proteome</keyword>